<name>A0AC11EPU1_SHEEP</name>
<accession>A0AC11EPU1</accession>
<proteinExistence type="predicted"/>
<dbReference type="Ensembl" id="ENSOART00020048923.1">
    <property type="protein sequence ID" value="ENSOARP00020061306.1"/>
    <property type="gene ID" value="ENSOARG00020022396.2"/>
</dbReference>
<gene>
    <name evidence="1" type="primary">CFHR5</name>
</gene>
<evidence type="ECO:0000313" key="1">
    <source>
        <dbReference type="Ensembl" id="ENSOARP00020061306.1"/>
    </source>
</evidence>
<reference evidence="1" key="3">
    <citation type="submission" date="2025-09" db="UniProtKB">
        <authorList>
            <consortium name="Ensembl"/>
        </authorList>
    </citation>
    <scope>IDENTIFICATION</scope>
</reference>
<sequence>MLLLTHVLLILWISTVGGQGRHCDFPKINHGILYNEKKYKASFPVSLGKILYYSCEYNFMSPSKHFWTPITCTEGGWSPTPKCLRVCFFPFVENGQSASSGQTYLEGATVQITCNKGYSLPDDKGSITCAEGGWSSPPECISTKKCLKTDIVVANGFFSESEYAYSVNKETQYKCKPGYMTADGKTSGTVRCLQGGWSSQPTCIKIECHLPFLEANVDVYPKQEKYKVGDVLKFSCRQRLKRVGPDSIQCYQFGWSPNFPTCKGQVRSCGQPPQLPNGKPKHVKQEKYEHSEMVEYDCSPNFVMKGPKKIQCMDGEWTTLPTCVEPGKACRFMPQLENGYSQPSVPPYRHGVSVVLSCRNAYTMIGNTTVTCIDGIWTELPKCVATNQLKRCGKPRFYVRGQLSSYTHEFNHNARVSYKCAGKSTYVQTVCINGKWDPEPDCLGKKIQLCPPPPQIPNAQNMLTTVNYQEGEKVTVLCKENYAFLEAKELVCKSGQWQSLPLCVESAQYCGLPPPIDNGDITSFPLSAYSPGSVVQYRCQSFYELRGNLTVTCRNGQWSEPPTCIDACIISEDRMNKNNIQLKRRNPPNRYAKTGDFIEFECKSSHKERTPIQSFRVLCQEGKFEYPTCE</sequence>
<protein>
    <submittedName>
        <fullName evidence="1">Complement factor H related 5</fullName>
    </submittedName>
</protein>
<reference evidence="1" key="2">
    <citation type="submission" date="2025-08" db="UniProtKB">
        <authorList>
            <consortium name="Ensembl"/>
        </authorList>
    </citation>
    <scope>IDENTIFICATION</scope>
</reference>
<organism evidence="1">
    <name type="scientific">Ovis aries</name>
    <name type="common">Sheep</name>
    <dbReference type="NCBI Taxonomy" id="9940"/>
    <lineage>
        <taxon>Eukaryota</taxon>
        <taxon>Metazoa</taxon>
        <taxon>Chordata</taxon>
        <taxon>Craniata</taxon>
        <taxon>Vertebrata</taxon>
        <taxon>Euteleostomi</taxon>
        <taxon>Mammalia</taxon>
        <taxon>Eutheria</taxon>
        <taxon>Laurasiatheria</taxon>
        <taxon>Artiodactyla</taxon>
        <taxon>Ruminantia</taxon>
        <taxon>Pecora</taxon>
        <taxon>Bovidae</taxon>
        <taxon>Caprinae</taxon>
        <taxon>Ovis</taxon>
    </lineage>
</organism>
<reference evidence="1" key="1">
    <citation type="submission" date="2020-11" db="EMBL/GenBank/DDBJ databases">
        <authorList>
            <person name="Davenport K.M."/>
            <person name="Bickhart D.M."/>
            <person name="Smith T.P.L."/>
            <person name="Murdoch B.M."/>
            <person name="Rosen B.D."/>
        </authorList>
    </citation>
    <scope>NUCLEOTIDE SEQUENCE [LARGE SCALE GENOMIC DNA]</scope>
    <source>
        <strain evidence="1">OAR_USU_Benz2616</strain>
    </source>
</reference>